<comment type="caution">
    <text evidence="6">The sequence shown here is derived from an EMBL/GenBank/DDBJ whole genome shotgun (WGS) entry which is preliminary data.</text>
</comment>
<name>A0ABN1JU87_9BURK</name>
<organism evidence="6 7">
    <name type="scientific">Ideonella azotifigens</name>
    <dbReference type="NCBI Taxonomy" id="513160"/>
    <lineage>
        <taxon>Bacteria</taxon>
        <taxon>Pseudomonadati</taxon>
        <taxon>Pseudomonadota</taxon>
        <taxon>Betaproteobacteria</taxon>
        <taxon>Burkholderiales</taxon>
        <taxon>Sphaerotilaceae</taxon>
        <taxon>Ideonella</taxon>
    </lineage>
</organism>
<keyword evidence="4" id="KW-0804">Transcription</keyword>
<dbReference type="Proteomes" id="UP001500279">
    <property type="component" value="Unassembled WGS sequence"/>
</dbReference>
<keyword evidence="2" id="KW-0805">Transcription regulation</keyword>
<reference evidence="6 7" key="1">
    <citation type="journal article" date="2019" name="Int. J. Syst. Evol. Microbiol.">
        <title>The Global Catalogue of Microorganisms (GCM) 10K type strain sequencing project: providing services to taxonomists for standard genome sequencing and annotation.</title>
        <authorList>
            <consortium name="The Broad Institute Genomics Platform"/>
            <consortium name="The Broad Institute Genome Sequencing Center for Infectious Disease"/>
            <person name="Wu L."/>
            <person name="Ma J."/>
        </authorList>
    </citation>
    <scope>NUCLEOTIDE SEQUENCE [LARGE SCALE GENOMIC DNA]</scope>
    <source>
        <strain evidence="6 7">JCM 15503</strain>
    </source>
</reference>
<accession>A0ABN1JU87</accession>
<proteinExistence type="inferred from homology"/>
<dbReference type="InterPro" id="IPR036390">
    <property type="entry name" value="WH_DNA-bd_sf"/>
</dbReference>
<dbReference type="InterPro" id="IPR005119">
    <property type="entry name" value="LysR_subst-bd"/>
</dbReference>
<feature type="domain" description="HTH lysR-type" evidence="5">
    <location>
        <begin position="1"/>
        <end position="59"/>
    </location>
</feature>
<dbReference type="InterPro" id="IPR036388">
    <property type="entry name" value="WH-like_DNA-bd_sf"/>
</dbReference>
<evidence type="ECO:0000313" key="6">
    <source>
        <dbReference type="EMBL" id="GAA0746724.1"/>
    </source>
</evidence>
<evidence type="ECO:0000256" key="4">
    <source>
        <dbReference type="ARBA" id="ARBA00023163"/>
    </source>
</evidence>
<evidence type="ECO:0000259" key="5">
    <source>
        <dbReference type="PROSITE" id="PS50931"/>
    </source>
</evidence>
<dbReference type="PROSITE" id="PS50931">
    <property type="entry name" value="HTH_LYSR"/>
    <property type="match status" value="1"/>
</dbReference>
<dbReference type="CDD" id="cd08422">
    <property type="entry name" value="PBP2_CrgA_like"/>
    <property type="match status" value="1"/>
</dbReference>
<dbReference type="Gene3D" id="3.40.190.290">
    <property type="match status" value="1"/>
</dbReference>
<dbReference type="PANTHER" id="PTHR30537">
    <property type="entry name" value="HTH-TYPE TRANSCRIPTIONAL REGULATOR"/>
    <property type="match status" value="1"/>
</dbReference>
<keyword evidence="3" id="KW-0238">DNA-binding</keyword>
<gene>
    <name evidence="6" type="ORF">GCM10009107_14570</name>
</gene>
<dbReference type="EMBL" id="BAAAEW010000006">
    <property type="protein sequence ID" value="GAA0746724.1"/>
    <property type="molecule type" value="Genomic_DNA"/>
</dbReference>
<dbReference type="SUPFAM" id="SSF53850">
    <property type="entry name" value="Periplasmic binding protein-like II"/>
    <property type="match status" value="1"/>
</dbReference>
<protein>
    <submittedName>
        <fullName evidence="6">LysR family transcriptional regulator</fullName>
    </submittedName>
</protein>
<comment type="similarity">
    <text evidence="1">Belongs to the LysR transcriptional regulatory family.</text>
</comment>
<evidence type="ECO:0000256" key="2">
    <source>
        <dbReference type="ARBA" id="ARBA00023015"/>
    </source>
</evidence>
<evidence type="ECO:0000313" key="7">
    <source>
        <dbReference type="Proteomes" id="UP001500279"/>
    </source>
</evidence>
<evidence type="ECO:0000256" key="3">
    <source>
        <dbReference type="ARBA" id="ARBA00023125"/>
    </source>
</evidence>
<evidence type="ECO:0000256" key="1">
    <source>
        <dbReference type="ARBA" id="ARBA00009437"/>
    </source>
</evidence>
<dbReference type="InterPro" id="IPR000847">
    <property type="entry name" value="LysR_HTH_N"/>
</dbReference>
<dbReference type="Pfam" id="PF03466">
    <property type="entry name" value="LysR_substrate"/>
    <property type="match status" value="1"/>
</dbReference>
<dbReference type="PANTHER" id="PTHR30537:SF30">
    <property type="entry name" value="TRANSCRIPTIONAL REGULATOR-RELATED"/>
    <property type="match status" value="1"/>
</dbReference>
<dbReference type="InterPro" id="IPR058163">
    <property type="entry name" value="LysR-type_TF_proteobact-type"/>
</dbReference>
<dbReference type="Gene3D" id="1.10.10.10">
    <property type="entry name" value="Winged helix-like DNA-binding domain superfamily/Winged helix DNA-binding domain"/>
    <property type="match status" value="1"/>
</dbReference>
<dbReference type="RefSeq" id="WP_141286659.1">
    <property type="nucleotide sequence ID" value="NZ_BAAAEW010000006.1"/>
</dbReference>
<sequence>MDDLRRLAVFAAVVRHRSMSAAGRALGMSPSAVSQQVRLLEKDGGVTLLHRSTRKLRLTDAGERLHVACAAMVAQAELARAELHSAREAPSGELRIAATVGFARHIAPALGELLASHPALSLQLLVDDSPVDLIEARVDLAVRFGKVPDMPWAARRLGSFDWCLCASPQWLAQHGEPASPEALLGHAWVGFARTGGVLMPSFRGPAGQLQTLRIQPRIGSNNQLSIQQMCEAGLGPAMLGMVDVHEALEAGRLRHLLPEWQAGSLDVWALTPQRDAQPAKVRHAIAALGRYLAGVPGMRPPG</sequence>
<keyword evidence="7" id="KW-1185">Reference proteome</keyword>
<dbReference type="SUPFAM" id="SSF46785">
    <property type="entry name" value="Winged helix' DNA-binding domain"/>
    <property type="match status" value="1"/>
</dbReference>
<dbReference type="Pfam" id="PF00126">
    <property type="entry name" value="HTH_1"/>
    <property type="match status" value="1"/>
</dbReference>